<evidence type="ECO:0000256" key="2">
    <source>
        <dbReference type="ARBA" id="ARBA00023134"/>
    </source>
</evidence>
<evidence type="ECO:0000313" key="4">
    <source>
        <dbReference type="EMBL" id="EMT69585.1"/>
    </source>
</evidence>
<organism evidence="4 5">
    <name type="scientific">Fusarium oxysporum f. sp. cubense (strain race 4)</name>
    <name type="common">Panama disease fungus</name>
    <dbReference type="NCBI Taxonomy" id="2502994"/>
    <lineage>
        <taxon>Eukaryota</taxon>
        <taxon>Fungi</taxon>
        <taxon>Dikarya</taxon>
        <taxon>Ascomycota</taxon>
        <taxon>Pezizomycotina</taxon>
        <taxon>Sordariomycetes</taxon>
        <taxon>Hypocreomycetidae</taxon>
        <taxon>Hypocreales</taxon>
        <taxon>Nectriaceae</taxon>
        <taxon>Fusarium</taxon>
        <taxon>Fusarium oxysporum species complex</taxon>
    </lineage>
</organism>
<evidence type="ECO:0000256" key="3">
    <source>
        <dbReference type="PIRSR" id="PIRSR606689-1"/>
    </source>
</evidence>
<dbReference type="HOGENOM" id="CLU_3032360_0_0_1"/>
<dbReference type="OrthoDB" id="442317at2759"/>
<feature type="binding site" evidence="3">
    <location>
        <begin position="45"/>
        <end position="48"/>
    </location>
    <ligand>
        <name>GTP</name>
        <dbReference type="ChEBI" id="CHEBI:37565"/>
    </ligand>
</feature>
<dbReference type="InterPro" id="IPR024156">
    <property type="entry name" value="Small_GTPase_ARF"/>
</dbReference>
<dbReference type="PANTHER" id="PTHR11711">
    <property type="entry name" value="ADP RIBOSYLATION FACTOR-RELATED"/>
    <property type="match status" value="1"/>
</dbReference>
<dbReference type="InterPro" id="IPR006689">
    <property type="entry name" value="Small_GTPase_ARF/SAR"/>
</dbReference>
<dbReference type="AlphaFoldDB" id="N1S4U7"/>
<gene>
    <name evidence="4" type="ORF">FOC4_g10003316</name>
</gene>
<keyword evidence="5" id="KW-1185">Reference proteome</keyword>
<dbReference type="STRING" id="1229665.N1S4U7"/>
<reference evidence="5" key="2">
    <citation type="journal article" date="2014" name="PLoS ONE">
        <title>Genome and Transcriptome Analysis of the Fungal Pathogen Fusarium oxysporum f. sp. cubense Causing Banana Vascular Wilt Disease.</title>
        <authorList>
            <person name="Guo L."/>
            <person name="Han L."/>
            <person name="Yang L."/>
            <person name="Zeng H."/>
            <person name="Fan D."/>
            <person name="Zhu Y."/>
            <person name="Feng Y."/>
            <person name="Wang G."/>
            <person name="Peng C."/>
            <person name="Jiang X."/>
            <person name="Zhou D."/>
            <person name="Ni P."/>
            <person name="Liang C."/>
            <person name="Liu L."/>
            <person name="Wang J."/>
            <person name="Mao C."/>
            <person name="Fang X."/>
            <person name="Peng M."/>
            <person name="Huang J."/>
        </authorList>
    </citation>
    <scope>NUCLEOTIDE SEQUENCE [LARGE SCALE GENOMIC DNA]</scope>
    <source>
        <strain evidence="5">race 4</strain>
    </source>
</reference>
<evidence type="ECO:0000256" key="1">
    <source>
        <dbReference type="ARBA" id="ARBA00022741"/>
    </source>
</evidence>
<evidence type="ECO:0000313" key="5">
    <source>
        <dbReference type="Proteomes" id="UP000016929"/>
    </source>
</evidence>
<dbReference type="GO" id="GO:0005525">
    <property type="term" value="F:GTP binding"/>
    <property type="evidence" value="ECO:0007669"/>
    <property type="project" value="UniProtKB-KW"/>
</dbReference>
<dbReference type="InterPro" id="IPR027417">
    <property type="entry name" value="P-loop_NTPase"/>
</dbReference>
<sequence>MSRLRGVVFVIDSTDREALQEAKLELVGLLKEEMLEQQPFLVLANKQDDPVREAS</sequence>
<accession>N1S4U7</accession>
<dbReference type="SUPFAM" id="SSF52540">
    <property type="entry name" value="P-loop containing nucleoside triphosphate hydrolases"/>
    <property type="match status" value="1"/>
</dbReference>
<protein>
    <submittedName>
        <fullName evidence="4">GTP-binding protein SAR2</fullName>
    </submittedName>
</protein>
<proteinExistence type="predicted"/>
<dbReference type="Gene3D" id="3.40.50.300">
    <property type="entry name" value="P-loop containing nucleotide triphosphate hydrolases"/>
    <property type="match status" value="1"/>
</dbReference>
<dbReference type="Pfam" id="PF00025">
    <property type="entry name" value="Arf"/>
    <property type="match status" value="1"/>
</dbReference>
<keyword evidence="2 3" id="KW-0342">GTP-binding</keyword>
<name>N1S4U7_FUSC4</name>
<dbReference type="Proteomes" id="UP000016929">
    <property type="component" value="Unassembled WGS sequence"/>
</dbReference>
<keyword evidence="1 3" id="KW-0547">Nucleotide-binding</keyword>
<dbReference type="GO" id="GO:0003924">
    <property type="term" value="F:GTPase activity"/>
    <property type="evidence" value="ECO:0007669"/>
    <property type="project" value="InterPro"/>
</dbReference>
<dbReference type="EMBL" id="KB726365">
    <property type="protein sequence ID" value="EMT69585.1"/>
    <property type="molecule type" value="Genomic_DNA"/>
</dbReference>
<reference evidence="5" key="1">
    <citation type="submission" date="2012-09" db="EMBL/GenBank/DDBJ databases">
        <title>Genome sequencing and comparative transcriptomics of race 1 and race 4 of banana pathogen: Fusarium oxysporum f. sp. cubense.</title>
        <authorList>
            <person name="Fang X."/>
            <person name="Huang J."/>
        </authorList>
    </citation>
    <scope>NUCLEOTIDE SEQUENCE [LARGE SCALE GENOMIC DNA]</scope>
    <source>
        <strain evidence="5">race 4</strain>
    </source>
</reference>